<keyword evidence="1" id="KW-0472">Membrane</keyword>
<dbReference type="RefSeq" id="WP_223418811.1">
    <property type="nucleotide sequence ID" value="NZ_JAIPME010000002.1"/>
</dbReference>
<gene>
    <name evidence="2" type="ORF">K8P03_04705</name>
</gene>
<dbReference type="EMBL" id="JAIPME010000002">
    <property type="protein sequence ID" value="MBZ2386597.1"/>
    <property type="molecule type" value="Genomic_DNA"/>
</dbReference>
<keyword evidence="1" id="KW-1133">Transmembrane helix</keyword>
<evidence type="ECO:0000256" key="1">
    <source>
        <dbReference type="SAM" id="Phobius"/>
    </source>
</evidence>
<accession>A0ABS7SYG8</accession>
<dbReference type="Proteomes" id="UP000734271">
    <property type="component" value="Unassembled WGS sequence"/>
</dbReference>
<feature type="transmembrane region" description="Helical" evidence="1">
    <location>
        <begin position="21"/>
        <end position="38"/>
    </location>
</feature>
<name>A0ABS7SYG8_9FIRM</name>
<organism evidence="2 3">
    <name type="scientific">Anaerococcus murdochii</name>
    <dbReference type="NCBI Taxonomy" id="411577"/>
    <lineage>
        <taxon>Bacteria</taxon>
        <taxon>Bacillati</taxon>
        <taxon>Bacillota</taxon>
        <taxon>Tissierellia</taxon>
        <taxon>Tissierellales</taxon>
        <taxon>Peptoniphilaceae</taxon>
        <taxon>Anaerococcus</taxon>
    </lineage>
</organism>
<evidence type="ECO:0000313" key="3">
    <source>
        <dbReference type="Proteomes" id="UP000734271"/>
    </source>
</evidence>
<sequence>MRRRKKNTDLRKYYKLNIASSIIWILAGAGIIAFGIYYKEILEKVFGAIGILIGFLTLRARKKPAAIGIYEERRLLVLAGLLVIYSLVNPLGNIAILFDLFKRDFVMRRDFNDKA</sequence>
<feature type="transmembrane region" description="Helical" evidence="1">
    <location>
        <begin position="75"/>
        <end position="98"/>
    </location>
</feature>
<evidence type="ECO:0000313" key="2">
    <source>
        <dbReference type="EMBL" id="MBZ2386597.1"/>
    </source>
</evidence>
<proteinExistence type="predicted"/>
<feature type="transmembrane region" description="Helical" evidence="1">
    <location>
        <begin position="44"/>
        <end position="60"/>
    </location>
</feature>
<keyword evidence="3" id="KW-1185">Reference proteome</keyword>
<reference evidence="2 3" key="1">
    <citation type="submission" date="2021-08" db="EMBL/GenBank/DDBJ databases">
        <title>FDA dAtabase for Regulatory Grade micrObial Sequences (FDA-ARGOS): Supporting development and validation of Infectious Disease Dx tests.</title>
        <authorList>
            <person name="Sproer C."/>
            <person name="Gronow S."/>
            <person name="Severitt S."/>
            <person name="Schroder I."/>
            <person name="Tallon L."/>
            <person name="Sadzewicz L."/>
            <person name="Zhao X."/>
            <person name="Boylan J."/>
            <person name="Ott S."/>
            <person name="Bowen H."/>
            <person name="Vavikolanu K."/>
            <person name="Hazen T."/>
            <person name="Aluvathingal J."/>
            <person name="Nadendla S."/>
            <person name="Lowell S."/>
            <person name="Myers T."/>
            <person name="Yan Y."/>
            <person name="Sichtig H."/>
        </authorList>
    </citation>
    <scope>NUCLEOTIDE SEQUENCE [LARGE SCALE GENOMIC DNA]</scope>
    <source>
        <strain evidence="2 3">FDAARGOS_1460</strain>
    </source>
</reference>
<protein>
    <submittedName>
        <fullName evidence="2">Uncharacterized protein</fullName>
    </submittedName>
</protein>
<keyword evidence="1" id="KW-0812">Transmembrane</keyword>
<comment type="caution">
    <text evidence="2">The sequence shown here is derived from an EMBL/GenBank/DDBJ whole genome shotgun (WGS) entry which is preliminary data.</text>
</comment>